<sequence>MCYDISLIKPLKNLKKTYQLETPEITGFKPLYHVSAFSNAQLFCITDREPDKITSMKWGLIPFWSEKEFTNLHASNIQLNVNAEKIVESNKGRENLFLNRCLILADGFFEPHSINGKSFPYYCYLDEQRVFSFAGIYNRNEDNELSCSIITTKSTPFFEYVNNKANRMPLVLDPYYEKIWIKKKITFKEIEMVMEEGFINDHFNAHPVSRSLYDHNTDTNNPEAIKKSGTGAILFG</sequence>
<keyword evidence="4 8" id="KW-0378">Hydrolase</keyword>
<evidence type="ECO:0000256" key="8">
    <source>
        <dbReference type="RuleBase" id="RU364100"/>
    </source>
</evidence>
<evidence type="ECO:0000256" key="3">
    <source>
        <dbReference type="ARBA" id="ARBA00022763"/>
    </source>
</evidence>
<comment type="caution">
    <text evidence="9">The sequence shown here is derived from an EMBL/GenBank/DDBJ whole genome shotgun (WGS) entry which is preliminary data.</text>
</comment>
<evidence type="ECO:0000256" key="5">
    <source>
        <dbReference type="ARBA" id="ARBA00023124"/>
    </source>
</evidence>
<dbReference type="EC" id="3.4.-.-" evidence="8"/>
<organism evidence="9 10">
    <name type="scientific">Salegentibacter chungangensis</name>
    <dbReference type="NCBI Taxonomy" id="1335724"/>
    <lineage>
        <taxon>Bacteria</taxon>
        <taxon>Pseudomonadati</taxon>
        <taxon>Bacteroidota</taxon>
        <taxon>Flavobacteriia</taxon>
        <taxon>Flavobacteriales</taxon>
        <taxon>Flavobacteriaceae</taxon>
        <taxon>Salegentibacter</taxon>
    </lineage>
</organism>
<comment type="similarity">
    <text evidence="1 8">Belongs to the SOS response-associated peptidase family.</text>
</comment>
<keyword evidence="6" id="KW-0238">DNA-binding</keyword>
<dbReference type="InterPro" id="IPR003738">
    <property type="entry name" value="SRAP"/>
</dbReference>
<keyword evidence="5" id="KW-0190">Covalent protein-DNA linkage</keyword>
<dbReference type="PANTHER" id="PTHR13604:SF0">
    <property type="entry name" value="ABASIC SITE PROCESSING PROTEIN HMCES"/>
    <property type="match status" value="1"/>
</dbReference>
<dbReference type="Proteomes" id="UP001597131">
    <property type="component" value="Unassembled WGS sequence"/>
</dbReference>
<protein>
    <recommendedName>
        <fullName evidence="8">Abasic site processing protein</fullName>
        <ecNumber evidence="8">3.4.-.-</ecNumber>
    </recommendedName>
</protein>
<keyword evidence="2 8" id="KW-0645">Protease</keyword>
<dbReference type="InterPro" id="IPR036590">
    <property type="entry name" value="SRAP-like"/>
</dbReference>
<proteinExistence type="inferred from homology"/>
<dbReference type="EMBL" id="JBHTLI010000001">
    <property type="protein sequence ID" value="MFD1095099.1"/>
    <property type="molecule type" value="Genomic_DNA"/>
</dbReference>
<dbReference type="SUPFAM" id="SSF143081">
    <property type="entry name" value="BB1717-like"/>
    <property type="match status" value="1"/>
</dbReference>
<accession>A0ABW3NQ76</accession>
<evidence type="ECO:0000256" key="7">
    <source>
        <dbReference type="ARBA" id="ARBA00023239"/>
    </source>
</evidence>
<evidence type="ECO:0000256" key="2">
    <source>
        <dbReference type="ARBA" id="ARBA00022670"/>
    </source>
</evidence>
<dbReference type="GO" id="GO:0016787">
    <property type="term" value="F:hydrolase activity"/>
    <property type="evidence" value="ECO:0007669"/>
    <property type="project" value="UniProtKB-KW"/>
</dbReference>
<dbReference type="PANTHER" id="PTHR13604">
    <property type="entry name" value="DC12-RELATED"/>
    <property type="match status" value="1"/>
</dbReference>
<evidence type="ECO:0000256" key="1">
    <source>
        <dbReference type="ARBA" id="ARBA00008136"/>
    </source>
</evidence>
<name>A0ABW3NQ76_9FLAO</name>
<keyword evidence="7" id="KW-0456">Lyase</keyword>
<dbReference type="Gene3D" id="3.90.1680.10">
    <property type="entry name" value="SOS response associated peptidase-like"/>
    <property type="match status" value="1"/>
</dbReference>
<evidence type="ECO:0000256" key="4">
    <source>
        <dbReference type="ARBA" id="ARBA00022801"/>
    </source>
</evidence>
<dbReference type="Pfam" id="PF02586">
    <property type="entry name" value="SRAP"/>
    <property type="match status" value="1"/>
</dbReference>
<dbReference type="RefSeq" id="WP_380743543.1">
    <property type="nucleotide sequence ID" value="NZ_JBHTLI010000001.1"/>
</dbReference>
<keyword evidence="10" id="KW-1185">Reference proteome</keyword>
<reference evidence="10" key="1">
    <citation type="journal article" date="2019" name="Int. J. Syst. Evol. Microbiol.">
        <title>The Global Catalogue of Microorganisms (GCM) 10K type strain sequencing project: providing services to taxonomists for standard genome sequencing and annotation.</title>
        <authorList>
            <consortium name="The Broad Institute Genomics Platform"/>
            <consortium name="The Broad Institute Genome Sequencing Center for Infectious Disease"/>
            <person name="Wu L."/>
            <person name="Ma J."/>
        </authorList>
    </citation>
    <scope>NUCLEOTIDE SEQUENCE [LARGE SCALE GENOMIC DNA]</scope>
    <source>
        <strain evidence="10">CCUG 64793</strain>
    </source>
</reference>
<evidence type="ECO:0000313" key="9">
    <source>
        <dbReference type="EMBL" id="MFD1095099.1"/>
    </source>
</evidence>
<gene>
    <name evidence="9" type="ORF">ACFQ3Q_05005</name>
</gene>
<keyword evidence="3" id="KW-0227">DNA damage</keyword>
<evidence type="ECO:0000256" key="6">
    <source>
        <dbReference type="ARBA" id="ARBA00023125"/>
    </source>
</evidence>
<evidence type="ECO:0000313" key="10">
    <source>
        <dbReference type="Proteomes" id="UP001597131"/>
    </source>
</evidence>